<feature type="region of interest" description="Disordered" evidence="18">
    <location>
        <begin position="904"/>
        <end position="937"/>
    </location>
</feature>
<feature type="transmembrane region" description="Helical" evidence="19">
    <location>
        <begin position="848"/>
        <end position="868"/>
    </location>
</feature>
<dbReference type="Gene3D" id="3.40.190.10">
    <property type="entry name" value="Periplasmic binding protein-like II"/>
    <property type="match status" value="2"/>
</dbReference>
<feature type="disulfide bond" evidence="17">
    <location>
        <begin position="770"/>
        <end position="828"/>
    </location>
</feature>
<evidence type="ECO:0000256" key="13">
    <source>
        <dbReference type="ARBA" id="ARBA00023303"/>
    </source>
</evidence>
<evidence type="ECO:0000256" key="17">
    <source>
        <dbReference type="PIRSR" id="PIRSR601508-3"/>
    </source>
</evidence>
<dbReference type="InterPro" id="IPR001320">
    <property type="entry name" value="Iontro_rcpt_C"/>
</dbReference>
<protein>
    <submittedName>
        <fullName evidence="23">Uncharacterized protein</fullName>
    </submittedName>
</protein>
<dbReference type="PRINTS" id="PR00177">
    <property type="entry name" value="NMDARECEPTOR"/>
</dbReference>
<keyword evidence="9" id="KW-0675">Receptor</keyword>
<feature type="site" description="Crucial to convey clamshell closure to channel opening" evidence="16">
    <location>
        <position position="686"/>
    </location>
</feature>
<dbReference type="InterPro" id="IPR015683">
    <property type="entry name" value="Ionotropic_Glu_rcpt"/>
</dbReference>
<dbReference type="InterPro" id="IPR001828">
    <property type="entry name" value="ANF_lig-bd_rcpt"/>
</dbReference>
<keyword evidence="17" id="KW-1015">Disulfide bond</keyword>
<evidence type="ECO:0000256" key="2">
    <source>
        <dbReference type="ARBA" id="ARBA00022448"/>
    </source>
</evidence>
<evidence type="ECO:0000256" key="19">
    <source>
        <dbReference type="SAM" id="Phobius"/>
    </source>
</evidence>
<keyword evidence="8 19" id="KW-0472">Membrane</keyword>
<organism evidence="23 24">
    <name type="scientific">Chironomus riparius</name>
    <dbReference type="NCBI Taxonomy" id="315576"/>
    <lineage>
        <taxon>Eukaryota</taxon>
        <taxon>Metazoa</taxon>
        <taxon>Ecdysozoa</taxon>
        <taxon>Arthropoda</taxon>
        <taxon>Hexapoda</taxon>
        <taxon>Insecta</taxon>
        <taxon>Pterygota</taxon>
        <taxon>Neoptera</taxon>
        <taxon>Endopterygota</taxon>
        <taxon>Diptera</taxon>
        <taxon>Nematocera</taxon>
        <taxon>Chironomoidea</taxon>
        <taxon>Chironomidae</taxon>
        <taxon>Chironominae</taxon>
        <taxon>Chironomus</taxon>
    </lineage>
</organism>
<keyword evidence="12" id="KW-1071">Ligand-gated ion channel</keyword>
<keyword evidence="3" id="KW-1003">Cell membrane</keyword>
<dbReference type="Proteomes" id="UP001153620">
    <property type="component" value="Chromosome 2"/>
</dbReference>
<dbReference type="SUPFAM" id="SSF53822">
    <property type="entry name" value="Periplasmic binding protein-like I"/>
    <property type="match status" value="1"/>
</dbReference>
<feature type="binding site" evidence="15">
    <location>
        <position position="536"/>
    </location>
    <ligand>
        <name>L-glutamate</name>
        <dbReference type="ChEBI" id="CHEBI:29985"/>
    </ligand>
</feature>
<gene>
    <name evidence="23" type="ORF">CHIRRI_LOCUS4638</name>
</gene>
<feature type="binding site" evidence="15">
    <location>
        <position position="710"/>
    </location>
    <ligand>
        <name>L-glutamate</name>
        <dbReference type="ChEBI" id="CHEBI:29985"/>
    </ligand>
</feature>
<evidence type="ECO:0000256" key="16">
    <source>
        <dbReference type="PIRSR" id="PIRSR601508-2"/>
    </source>
</evidence>
<evidence type="ECO:0000256" key="10">
    <source>
        <dbReference type="ARBA" id="ARBA00023180"/>
    </source>
</evidence>
<keyword evidence="13" id="KW-0407">Ion channel</keyword>
<evidence type="ECO:0000256" key="3">
    <source>
        <dbReference type="ARBA" id="ARBA00022475"/>
    </source>
</evidence>
<feature type="signal peptide" evidence="20">
    <location>
        <begin position="1"/>
        <end position="18"/>
    </location>
</feature>
<evidence type="ECO:0000256" key="9">
    <source>
        <dbReference type="ARBA" id="ARBA00023170"/>
    </source>
</evidence>
<dbReference type="FunFam" id="3.40.190.10:FF:000061">
    <property type="entry name" value="Glutamate receptor, ionotropic kainate"/>
    <property type="match status" value="1"/>
</dbReference>
<feature type="binding site" evidence="15">
    <location>
        <position position="758"/>
    </location>
    <ligand>
        <name>L-glutamate</name>
        <dbReference type="ChEBI" id="CHEBI:29985"/>
    </ligand>
</feature>
<feature type="transmembrane region" description="Helical" evidence="19">
    <location>
        <begin position="579"/>
        <end position="599"/>
    </location>
</feature>
<dbReference type="FunFam" id="1.10.287.70:FF:000010">
    <property type="entry name" value="Putative glutamate receptor ionotropic kainate 1"/>
    <property type="match status" value="1"/>
</dbReference>
<keyword evidence="11" id="KW-0628">Postsynaptic cell membrane</keyword>
<keyword evidence="5 19" id="KW-1133">Transmembrane helix</keyword>
<dbReference type="InterPro" id="IPR028082">
    <property type="entry name" value="Peripla_BP_I"/>
</dbReference>
<evidence type="ECO:0000256" key="6">
    <source>
        <dbReference type="ARBA" id="ARBA00023018"/>
    </source>
</evidence>
<dbReference type="GO" id="GO:0015276">
    <property type="term" value="F:ligand-gated monoatomic ion channel activity"/>
    <property type="evidence" value="ECO:0007669"/>
    <property type="project" value="InterPro"/>
</dbReference>
<dbReference type="Gene3D" id="3.40.50.2300">
    <property type="match status" value="2"/>
</dbReference>
<feature type="chain" id="PRO_5040289709" evidence="20">
    <location>
        <begin position="19"/>
        <end position="961"/>
    </location>
</feature>
<feature type="binding site" evidence="15">
    <location>
        <position position="541"/>
    </location>
    <ligand>
        <name>L-glutamate</name>
        <dbReference type="ChEBI" id="CHEBI:29985"/>
    </ligand>
</feature>
<dbReference type="GO" id="GO:0038023">
    <property type="term" value="F:signaling receptor activity"/>
    <property type="evidence" value="ECO:0007669"/>
    <property type="project" value="InterPro"/>
</dbReference>
<sequence length="961" mass="109275">MMKIVLIIFITFIVFVEKSHLRRYDEYSQQQHDSVKIGGLFDDDLDTQIAFRYAVKKTGELSMNFDTYRKLNAVNREVTSGDEFEASVKVCEMIMNGALGIIGPTSQESSVHVQNICDAKEIPLIETRIDGSSKNFINLHPTPIDLGRAYLDIINEWNWQGFTILYEDSPWLPLVDYIMINYKKRFPIFVRQLHVTADGNYRMRLNQVKRFDAENIVICSSTDKLPEILKQAQQVGLLSEGRNVLITSLDMHTIDLEPYQYAGSTIVGFRLLNIDDPDFIATTKEIYEYAERNPKLLKPKEQQQSTSSFYRDDPNQVDLVPEGLTTEKMLVSTALTYDAAILFSHAMSKFSEIQAHKKIDCKNPESTFIYGNSIFNTMKTLNFKGLSGEIHFDQHGNREHFQLDVLELYSDGLKKVGIWNSSESVGLQINYESNKEVINDANIFRGKVLKILTVVENPPYAMRKETSEPLSGNDQYEGFGIELIEKLAARIGFNYSFELQEDRGYGNPIDENKLQWNGMIGELMADRADLAITDLTVTSDRETAADFTMPFMDLGIQILFQKPKKEDPDLFSFLQPFSAGVWACVIGSFFLVSISLFIMGRMSQQEWDNPYPCVEEPEVLLNQFTLKNAIWFSVGAVLQQGSEIAPKAPSTRLVASIWWFFTLIMVSSYTANLAAFLTIENPSPIISNVQQLYEKGKQGIVKYGAKKGGSTLSFFRDSENEMYKEMYSYMISDENLMMDSNDAGRDRAKIEKYAFLMESSTIEYIEQRHCEVAQVGDKLDQKGYGIAMKKGSPYRVILDEVILQMQESGELARMKNKWWREKRGGGACSSDDSGGGADKLGMKNVGGIFVTVFIGCAIAITLGLFRWISNIRLTSKKLEISFKEAFLDEFRFFKQFGTHVKTVPRKNSSQGGSVVSSNTFHSRERSKSQGINHEPLRMSMKSLNNNHKIHRHEDINEDDLI</sequence>
<evidence type="ECO:0000256" key="5">
    <source>
        <dbReference type="ARBA" id="ARBA00022989"/>
    </source>
</evidence>
<reference evidence="23" key="2">
    <citation type="submission" date="2022-10" db="EMBL/GenBank/DDBJ databases">
        <authorList>
            <consortium name="ENA_rothamsted_submissions"/>
            <consortium name="culmorum"/>
            <person name="King R."/>
        </authorList>
    </citation>
    <scope>NUCLEOTIDE SEQUENCE</scope>
</reference>
<evidence type="ECO:0000259" key="22">
    <source>
        <dbReference type="SMART" id="SM00918"/>
    </source>
</evidence>
<evidence type="ECO:0000259" key="21">
    <source>
        <dbReference type="SMART" id="SM00079"/>
    </source>
</evidence>
<evidence type="ECO:0000256" key="11">
    <source>
        <dbReference type="ARBA" id="ARBA00023257"/>
    </source>
</evidence>
<dbReference type="SMART" id="SM00918">
    <property type="entry name" value="Lig_chan-Glu_bd"/>
    <property type="match status" value="1"/>
</dbReference>
<feature type="site" description="Interaction with the cone snail toxin Con-ikot-ikot" evidence="16">
    <location>
        <position position="716"/>
    </location>
</feature>
<dbReference type="SUPFAM" id="SSF53850">
    <property type="entry name" value="Periplasmic binding protein-like II"/>
    <property type="match status" value="1"/>
</dbReference>
<dbReference type="SMART" id="SM00079">
    <property type="entry name" value="PBPe"/>
    <property type="match status" value="1"/>
</dbReference>
<evidence type="ECO:0000256" key="18">
    <source>
        <dbReference type="SAM" id="MobiDB-lite"/>
    </source>
</evidence>
<evidence type="ECO:0000256" key="1">
    <source>
        <dbReference type="ARBA" id="ARBA00008685"/>
    </source>
</evidence>
<dbReference type="InterPro" id="IPR019594">
    <property type="entry name" value="Glu/Gly-bd"/>
</dbReference>
<keyword evidence="2" id="KW-0813">Transport</keyword>
<evidence type="ECO:0000256" key="12">
    <source>
        <dbReference type="ARBA" id="ARBA00023286"/>
    </source>
</evidence>
<dbReference type="FunFam" id="3.40.190.10:FF:000178">
    <property type="entry name" value="Glutamate receptor subunit"/>
    <property type="match status" value="1"/>
</dbReference>
<evidence type="ECO:0000256" key="4">
    <source>
        <dbReference type="ARBA" id="ARBA00022692"/>
    </source>
</evidence>
<evidence type="ECO:0000313" key="24">
    <source>
        <dbReference type="Proteomes" id="UP001153620"/>
    </source>
</evidence>
<feature type="domain" description="Ionotropic glutamate receptor L-glutamate and glycine-binding" evidence="22">
    <location>
        <begin position="459"/>
        <end position="525"/>
    </location>
</feature>
<keyword evidence="7" id="KW-0406">Ion transport</keyword>
<dbReference type="PANTHER" id="PTHR18966">
    <property type="entry name" value="IONOTROPIC GLUTAMATE RECEPTOR"/>
    <property type="match status" value="1"/>
</dbReference>
<dbReference type="Pfam" id="PF10613">
    <property type="entry name" value="Lig_chan-Glu_bd"/>
    <property type="match status" value="1"/>
</dbReference>
<proteinExistence type="inferred from homology"/>
<dbReference type="Pfam" id="PF00060">
    <property type="entry name" value="Lig_chan"/>
    <property type="match status" value="1"/>
</dbReference>
<dbReference type="InterPro" id="IPR001508">
    <property type="entry name" value="Iono_Glu_rcpt_met"/>
</dbReference>
<dbReference type="AlphaFoldDB" id="A0A9N9WQB9"/>
<keyword evidence="20" id="KW-0732">Signal</keyword>
<keyword evidence="10" id="KW-0325">Glycoprotein</keyword>
<keyword evidence="24" id="KW-1185">Reference proteome</keyword>
<dbReference type="OrthoDB" id="5984008at2759"/>
<comment type="similarity">
    <text evidence="1">Belongs to the glutamate-gated ion channel (TC 1.A.10.1) family.</text>
</comment>
<dbReference type="Pfam" id="PF01094">
    <property type="entry name" value="ANF_receptor"/>
    <property type="match status" value="1"/>
</dbReference>
<accession>A0A9N9WQB9</accession>
<evidence type="ECO:0000313" key="23">
    <source>
        <dbReference type="EMBL" id="CAG9801716.1"/>
    </source>
</evidence>
<evidence type="ECO:0000256" key="7">
    <source>
        <dbReference type="ARBA" id="ARBA00023065"/>
    </source>
</evidence>
<evidence type="ECO:0000256" key="14">
    <source>
        <dbReference type="ARBA" id="ARBA00034104"/>
    </source>
</evidence>
<feature type="domain" description="Ionotropic glutamate receptor C-terminal" evidence="21">
    <location>
        <begin position="451"/>
        <end position="821"/>
    </location>
</feature>
<evidence type="ECO:0000256" key="20">
    <source>
        <dbReference type="SAM" id="SignalP"/>
    </source>
</evidence>
<dbReference type="EMBL" id="OU895878">
    <property type="protein sequence ID" value="CAG9801716.1"/>
    <property type="molecule type" value="Genomic_DNA"/>
</dbReference>
<keyword evidence="4 19" id="KW-0812">Transmembrane</keyword>
<keyword evidence="6" id="KW-0770">Synapse</keyword>
<dbReference type="GO" id="GO:0045211">
    <property type="term" value="C:postsynaptic membrane"/>
    <property type="evidence" value="ECO:0007669"/>
    <property type="project" value="UniProtKB-SubCell"/>
</dbReference>
<feature type="transmembrane region" description="Helical" evidence="19">
    <location>
        <begin position="657"/>
        <end position="679"/>
    </location>
</feature>
<reference evidence="23" key="1">
    <citation type="submission" date="2022-01" db="EMBL/GenBank/DDBJ databases">
        <authorList>
            <person name="King R."/>
        </authorList>
    </citation>
    <scope>NUCLEOTIDE SEQUENCE</scope>
</reference>
<feature type="binding site" evidence="15">
    <location>
        <position position="711"/>
    </location>
    <ligand>
        <name>L-glutamate</name>
        <dbReference type="ChEBI" id="CHEBI:29985"/>
    </ligand>
</feature>
<dbReference type="Gene3D" id="1.10.287.70">
    <property type="match status" value="1"/>
</dbReference>
<feature type="compositionally biased region" description="Low complexity" evidence="18">
    <location>
        <begin position="907"/>
        <end position="918"/>
    </location>
</feature>
<comment type="subcellular location">
    <subcellularLocation>
        <location evidence="14">Postsynaptic cell membrane</location>
        <topology evidence="14">Multi-pass membrane protein</topology>
    </subcellularLocation>
</comment>
<evidence type="ECO:0000256" key="15">
    <source>
        <dbReference type="PIRSR" id="PIRSR601508-1"/>
    </source>
</evidence>
<evidence type="ECO:0000256" key="8">
    <source>
        <dbReference type="ARBA" id="ARBA00023136"/>
    </source>
</evidence>
<name>A0A9N9WQB9_9DIPT</name>